<dbReference type="RefSeq" id="WP_169551459.1">
    <property type="nucleotide sequence ID" value="NZ_CP051677.1"/>
</dbReference>
<dbReference type="GO" id="GO:0012505">
    <property type="term" value="C:endomembrane system"/>
    <property type="evidence" value="ECO:0007669"/>
    <property type="project" value="UniProtKB-SubCell"/>
</dbReference>
<evidence type="ECO:0000256" key="1">
    <source>
        <dbReference type="ARBA" id="ARBA00004127"/>
    </source>
</evidence>
<proteinExistence type="predicted"/>
<reference evidence="10 11" key="1">
    <citation type="submission" date="2020-04" db="EMBL/GenBank/DDBJ databases">
        <title>Genome sequencing of novel species.</title>
        <authorList>
            <person name="Heo J."/>
            <person name="Kim S.-J."/>
            <person name="Kim J.-S."/>
            <person name="Hong S.-B."/>
            <person name="Kwon S.-W."/>
        </authorList>
    </citation>
    <scope>NUCLEOTIDE SEQUENCE [LARGE SCALE GENOMIC DNA]</scope>
    <source>
        <strain evidence="10 11">CJU-R4</strain>
    </source>
</reference>
<dbReference type="InterPro" id="IPR005599">
    <property type="entry name" value="GPI_mannosylTrfase"/>
</dbReference>
<feature type="transmembrane region" description="Helical" evidence="9">
    <location>
        <begin position="172"/>
        <end position="202"/>
    </location>
</feature>
<evidence type="ECO:0000256" key="7">
    <source>
        <dbReference type="ARBA" id="ARBA00022989"/>
    </source>
</evidence>
<comment type="subcellular location">
    <subcellularLocation>
        <location evidence="1">Endomembrane system</location>
        <topology evidence="1">Multi-pass membrane protein</topology>
    </subcellularLocation>
    <subcellularLocation>
        <location evidence="2">Endoplasmic reticulum membrane</location>
    </subcellularLocation>
</comment>
<feature type="transmembrane region" description="Helical" evidence="9">
    <location>
        <begin position="354"/>
        <end position="377"/>
    </location>
</feature>
<keyword evidence="7 9" id="KW-1133">Transmembrane helix</keyword>
<keyword evidence="4" id="KW-0808">Transferase</keyword>
<sequence length="496" mass="56773">MEHSLSLRTDDARTNRLLLIAFVVQLVFCLTQVGFLHPDQHFQLIEFSSWQLGEPSGAGSVWELKSHIRPTVQVYIFSGFVVLCRTVGITDAYTQLTILRVLFGMGVLLVFNRLALHYFRSDRKALFWVLLLLNFSWSLPYVRTLFSSELASSVVFFGAILIYERRRERVGAVFLVGLLFSLAFYLRFQMAFGLVGFGLWLLMIEKGYSRLLPMAAGFVLGVLINTALDYQFYHQLVYTPYDYFRVNILEGKAAEFGTAPFYWYIVMLALVVGAPPVSLVLFYYSLKSSPAHLRQPLLWVVAFFVLGHCLVGHKEERFLFPVINAMPIIAGWGLPAFSAYYQRASAGIRLTIRGVIYVSVALNVLILVLFLILNPYYQLIEFGRKLNNRFSGETATIYCLHRTPFETESHLPLTFYRKSVPNLTLVPVQTIDSVRYLNHAWLATTYNDAKGRMGLLDSLGYKPQLYSSTPLWQVNTRLDANKANTINEIWVLYRKE</sequence>
<evidence type="ECO:0000256" key="3">
    <source>
        <dbReference type="ARBA" id="ARBA00022676"/>
    </source>
</evidence>
<evidence type="ECO:0000256" key="2">
    <source>
        <dbReference type="ARBA" id="ARBA00004586"/>
    </source>
</evidence>
<gene>
    <name evidence="10" type="ORF">HH216_14580</name>
</gene>
<feature type="transmembrane region" description="Helical" evidence="9">
    <location>
        <begin position="72"/>
        <end position="89"/>
    </location>
</feature>
<keyword evidence="6" id="KW-0256">Endoplasmic reticulum</keyword>
<evidence type="ECO:0000256" key="4">
    <source>
        <dbReference type="ARBA" id="ARBA00022679"/>
    </source>
</evidence>
<keyword evidence="5 9" id="KW-0812">Transmembrane</keyword>
<evidence type="ECO:0000256" key="5">
    <source>
        <dbReference type="ARBA" id="ARBA00022692"/>
    </source>
</evidence>
<keyword evidence="3" id="KW-0328">Glycosyltransferase</keyword>
<feature type="transmembrane region" description="Helical" evidence="9">
    <location>
        <begin position="296"/>
        <end position="313"/>
    </location>
</feature>
<feature type="transmembrane region" description="Helical" evidence="9">
    <location>
        <begin position="101"/>
        <end position="119"/>
    </location>
</feature>
<dbReference type="EMBL" id="CP051677">
    <property type="protein sequence ID" value="QJD79495.1"/>
    <property type="molecule type" value="Genomic_DNA"/>
</dbReference>
<evidence type="ECO:0000256" key="8">
    <source>
        <dbReference type="ARBA" id="ARBA00023136"/>
    </source>
</evidence>
<dbReference type="Pfam" id="PF03901">
    <property type="entry name" value="Glyco_transf_22"/>
    <property type="match status" value="1"/>
</dbReference>
<protein>
    <recommendedName>
        <fullName evidence="12">Mannosyltransferase</fullName>
    </recommendedName>
</protein>
<accession>A0A7L5DN15</accession>
<feature type="transmembrane region" description="Helical" evidence="9">
    <location>
        <begin position="17"/>
        <end position="37"/>
    </location>
</feature>
<evidence type="ECO:0008006" key="12">
    <source>
        <dbReference type="Google" id="ProtNLM"/>
    </source>
</evidence>
<dbReference type="GO" id="GO:0000030">
    <property type="term" value="F:mannosyltransferase activity"/>
    <property type="evidence" value="ECO:0007669"/>
    <property type="project" value="TreeGrafter"/>
</dbReference>
<evidence type="ECO:0000256" key="9">
    <source>
        <dbReference type="SAM" id="Phobius"/>
    </source>
</evidence>
<feature type="transmembrane region" description="Helical" evidence="9">
    <location>
        <begin position="149"/>
        <end position="166"/>
    </location>
</feature>
<evidence type="ECO:0000256" key="6">
    <source>
        <dbReference type="ARBA" id="ARBA00022824"/>
    </source>
</evidence>
<evidence type="ECO:0000313" key="10">
    <source>
        <dbReference type="EMBL" id="QJD79495.1"/>
    </source>
</evidence>
<dbReference type="AlphaFoldDB" id="A0A7L5DN15"/>
<dbReference type="KEGG" id="srho:HH216_14580"/>
<dbReference type="PANTHER" id="PTHR22760">
    <property type="entry name" value="GLYCOSYLTRANSFERASE"/>
    <property type="match status" value="1"/>
</dbReference>
<evidence type="ECO:0000313" key="11">
    <source>
        <dbReference type="Proteomes" id="UP000501128"/>
    </source>
</evidence>
<keyword evidence="11" id="KW-1185">Reference proteome</keyword>
<feature type="transmembrane region" description="Helical" evidence="9">
    <location>
        <begin position="261"/>
        <end position="284"/>
    </location>
</feature>
<name>A0A7L5DN15_9BACT</name>
<organism evidence="10 11">
    <name type="scientific">Spirosoma rhododendri</name>
    <dbReference type="NCBI Taxonomy" id="2728024"/>
    <lineage>
        <taxon>Bacteria</taxon>
        <taxon>Pseudomonadati</taxon>
        <taxon>Bacteroidota</taxon>
        <taxon>Cytophagia</taxon>
        <taxon>Cytophagales</taxon>
        <taxon>Cytophagaceae</taxon>
        <taxon>Spirosoma</taxon>
    </lineage>
</organism>
<keyword evidence="8 9" id="KW-0472">Membrane</keyword>
<feature type="transmembrane region" description="Helical" evidence="9">
    <location>
        <begin position="319"/>
        <end position="342"/>
    </location>
</feature>
<dbReference type="Proteomes" id="UP000501128">
    <property type="component" value="Chromosome"/>
</dbReference>